<keyword evidence="4" id="KW-0812">Transmembrane</keyword>
<feature type="compositionally biased region" description="Polar residues" evidence="3">
    <location>
        <begin position="2082"/>
        <end position="2091"/>
    </location>
</feature>
<feature type="domain" description="Ig-like" evidence="6">
    <location>
        <begin position="47"/>
        <end position="124"/>
    </location>
</feature>
<evidence type="ECO:0000256" key="5">
    <source>
        <dbReference type="SAM" id="SignalP"/>
    </source>
</evidence>
<organism evidence="8">
    <name type="scientific">Dugesia japonica</name>
    <name type="common">Planarian</name>
    <dbReference type="NCBI Taxonomy" id="6161"/>
    <lineage>
        <taxon>Eukaryota</taxon>
        <taxon>Metazoa</taxon>
        <taxon>Spiralia</taxon>
        <taxon>Lophotrochozoa</taxon>
        <taxon>Platyhelminthes</taxon>
        <taxon>Rhabditophora</taxon>
        <taxon>Seriata</taxon>
        <taxon>Tricladida</taxon>
        <taxon>Continenticola</taxon>
        <taxon>Geoplanoidea</taxon>
        <taxon>Dugesiidae</taxon>
        <taxon>Dugesia</taxon>
    </lineage>
</organism>
<evidence type="ECO:0000256" key="1">
    <source>
        <dbReference type="ARBA" id="ARBA00022737"/>
    </source>
</evidence>
<dbReference type="InterPro" id="IPR003598">
    <property type="entry name" value="Ig_sub2"/>
</dbReference>
<dbReference type="Pfam" id="PF00041">
    <property type="entry name" value="fn3"/>
    <property type="match status" value="3"/>
</dbReference>
<feature type="domain" description="Fibronectin type-III" evidence="7">
    <location>
        <begin position="1325"/>
        <end position="1424"/>
    </location>
</feature>
<dbReference type="Pfam" id="PF07679">
    <property type="entry name" value="I-set"/>
    <property type="match status" value="1"/>
</dbReference>
<feature type="domain" description="Ig-like" evidence="6">
    <location>
        <begin position="904"/>
        <end position="993"/>
    </location>
</feature>
<name>Q1JUB5_DUGJA</name>
<feature type="domain" description="Fibronectin type-III" evidence="7">
    <location>
        <begin position="1003"/>
        <end position="1096"/>
    </location>
</feature>
<feature type="domain" description="Fibronectin type-III" evidence="7">
    <location>
        <begin position="1503"/>
        <end position="1599"/>
    </location>
</feature>
<dbReference type="GO" id="GO:0098609">
    <property type="term" value="P:cell-cell adhesion"/>
    <property type="evidence" value="ECO:0007669"/>
    <property type="project" value="TreeGrafter"/>
</dbReference>
<keyword evidence="4" id="KW-1133">Transmembrane helix</keyword>
<evidence type="ECO:0000259" key="6">
    <source>
        <dbReference type="PROSITE" id="PS50835"/>
    </source>
</evidence>
<dbReference type="Pfam" id="PF13927">
    <property type="entry name" value="Ig_3"/>
    <property type="match status" value="1"/>
</dbReference>
<dbReference type="InterPro" id="IPR013098">
    <property type="entry name" value="Ig_I-set"/>
</dbReference>
<feature type="domain" description="Fibronectin type-III" evidence="7">
    <location>
        <begin position="1224"/>
        <end position="1321"/>
    </location>
</feature>
<feature type="domain" description="Ig-like" evidence="6">
    <location>
        <begin position="347"/>
        <end position="444"/>
    </location>
</feature>
<dbReference type="SUPFAM" id="SSF48726">
    <property type="entry name" value="Immunoglobulin"/>
    <property type="match status" value="6"/>
</dbReference>
<dbReference type="SMART" id="SM00408">
    <property type="entry name" value="IGc2"/>
    <property type="match status" value="3"/>
</dbReference>
<dbReference type="SMART" id="SM00409">
    <property type="entry name" value="IG"/>
    <property type="match status" value="7"/>
</dbReference>
<dbReference type="PROSITE" id="PS50853">
    <property type="entry name" value="FN3"/>
    <property type="match status" value="5"/>
</dbReference>
<evidence type="ECO:0000256" key="2">
    <source>
        <dbReference type="ARBA" id="ARBA00023157"/>
    </source>
</evidence>
<dbReference type="InterPro" id="IPR003599">
    <property type="entry name" value="Ig_sub"/>
</dbReference>
<feature type="compositionally biased region" description="Polar residues" evidence="3">
    <location>
        <begin position="2021"/>
        <end position="2051"/>
    </location>
</feature>
<feature type="chain" id="PRO_5004192186" evidence="5">
    <location>
        <begin position="24"/>
        <end position="2091"/>
    </location>
</feature>
<feature type="domain" description="Ig-like" evidence="6">
    <location>
        <begin position="798"/>
        <end position="894"/>
    </location>
</feature>
<keyword evidence="5" id="KW-0732">Signal</keyword>
<dbReference type="InterPro" id="IPR036179">
    <property type="entry name" value="Ig-like_dom_sf"/>
</dbReference>
<feature type="compositionally biased region" description="Polar residues" evidence="3">
    <location>
        <begin position="1983"/>
        <end position="2013"/>
    </location>
</feature>
<feature type="domain" description="Ig-like" evidence="6">
    <location>
        <begin position="587"/>
        <end position="658"/>
    </location>
</feature>
<dbReference type="SUPFAM" id="SSF49265">
    <property type="entry name" value="Fibronectin type III"/>
    <property type="match status" value="4"/>
</dbReference>
<dbReference type="CDD" id="cd00063">
    <property type="entry name" value="FN3"/>
    <property type="match status" value="4"/>
</dbReference>
<evidence type="ECO:0000313" key="8">
    <source>
        <dbReference type="EMBL" id="BAE94189.1"/>
    </source>
</evidence>
<feature type="compositionally biased region" description="Polar residues" evidence="3">
    <location>
        <begin position="1837"/>
        <end position="1848"/>
    </location>
</feature>
<sequence length="2091" mass="237470">MRFFILKLFNILCHFLIFKIVDSINDKSIDFYLSRQMRSIDKNYEPPWLIEEYATSVKILQDNYHLKCNARGYPKPIINWFEYRSQTNSFVEIIDANKLILHEDGSLQVTPLPTSEIFYCQAKNFLGVVRSKKFYVQKRDKIRDVTINYESMEVYPNQKAVIRCDTNPQLFSKEYDLKYWEIRYMISKTKAKQINKTEGRFRVIKGIRPLQLHIRNITKEDFLDIKVRCVLENIYAPNEVLEFDVWAFPKEFTYQFDKAVSNNICQTAEIRVTKGSNVELPWCSKPNTSHISWQRTDFHTSIRAKIYLKGTKFKLISAYGNLLINNIDISDEGYYSPVGILAARNYPIFTVRVMVNVTVEIKPKVVFVPNEETVTLECISTGYPIPSISWLYNGNDLTETKSLEKISSISLKSTIVINVTIESAGVYQCLSESRDANDNRMLLSENQQTVPVIISEMAPKLIYQIPLVAPGKTYSNVTLKTDSSSFEIECRFNSVPKSTIVWFLDDEKIPMVNALKPSTDYFEAYTAVARLAIDLSKMDSIEHKWKYGGEYRAEVTNEYGKAYCTTLVFVANVYHIRETKNTMWLHGEQMILKCYVISGTMPQIEWFRISEGTKIRLPASHSERVSKDGRDFIVPKLDKAVHSGTYMCQSTLKTQVISKNFKITIAKPPTVLETSVNEISFSKSSTRVTSVCRPKNNPDLPWYAWWEFVHPSNKNKSKPISANGNLEFPAILVTYPEKFGKLGSNHIYSPLLNGVPNFLKDNFNSPAQITISYNDKLDLSSVICVVKNHAGVINKTIPIIVVTLAFDIDPPSTLSVVLGKGFTLDCTAKANHMNLKTTWLNGGDRIGSHPVNTTIESRIHQLSNGTFIVKSIELTDSNQFMCLIKITNTNHEISRVVKILIKVPAEIILMDDTIDLKKNSQNSLNCTVRGDTEGLSIRWFRKVNNKWDLSDNIKSEEKNKITRTFIEFDAVNEKDSGEYKCEAKNEHQQVPVERIIWLNVVDVPGEIRDYEKNMKKHERSIDISWSPPENNGNKTITDYVVKWKLANHSFEESVKVPSITIQNLRPFKNYKIEISAKNSVGVGEAVRFDARTLAAAPEKGVLKLQAIPISSTTIQLNWDSPDEFSVNGHLKFYQVCYLEKFENQKPESLKWPSPNDTMTRIFDSNKHRIKKGCTAVNKSSLKKVSTTIPELLIFTGYAFRVILVNEVGYSPASYITARTLEDDPEGFPTQIVCTPKENLLELGWNPPAQVLINGLVTGYEILYFRTDKNGEPDNIVSHVSKTTHLLRNVLPNTSYTIQVRIKNSKGSGPLSEPINCSTKEAAPEAPSELRAYFITDKCVNVSWTPPNNSNGIVRHYIMTVFKNNGSIISRQTNGIYRKNPYYREKLCELMRSDDYEIEMKAVTVKEGHGIRKSIKNVDKGILSISKNIVAQRFSKIELECETIPSSTDVIWTCNDKIIDSYKTLENGSYIIDSLTEKLQGIYKCSYGKDLVTYNVSLKSSHHKPRKPIIEFYKESANYIYLAWRSEGSPKSDDPINLFVIDIYKNNDSLTKTLNISNSMRFANISNLECGSSYKINLYAQNNNGNSSDYTIYTRTLGKKPEIPNTSDLVIGKYSDSFCFNLTTFLPGQGCPANLFKLQLTPSNIWNSRHSGFEITKSVHHKDLIRIPCFNVTHLHPNTSYYYKIEASNEVGTTTAEGHSITLQTISNRPPELITKIPPNDTLLFYVIMSVVVIFVILLIVCSVFVMRHSRRNRKRTLENNVINNNFNDNIVQSPTSVSTNRNRKLPTPPGNHVYDKGKAENPKTTNNDDEDEMLVPYATYESLSKPDSSTSRERPNRSTYLTGSQAHSYQYPDMLQTESASGSKPLYENESKQPLLIQTLNHRPYDKGYSQGSQNLHTLRPQIVRSNAQAAIQKPRGPAVISVAPGQVDSEAYRPSSSLCSSTTESSTKEELREVFRHQSSNPFFSRLQETDEDGASTARGGNRSTIINRSGHMNTLSDDSIQPESYCESGSSGDDCGIRNFTQDPPGQQVIAPTSIRQTNPRSNSMSYDTANRRPLIQQSNNFTLQQPRNPLPEEDEDESNNYTNNFVVV</sequence>
<dbReference type="InterPro" id="IPR036116">
    <property type="entry name" value="FN3_sf"/>
</dbReference>
<dbReference type="Gene3D" id="2.60.40.10">
    <property type="entry name" value="Immunoglobulins"/>
    <property type="match status" value="11"/>
</dbReference>
<gene>
    <name evidence="8" type="primary">DjDSCAM</name>
</gene>
<dbReference type="EMBL" id="AB249988">
    <property type="protein sequence ID" value="BAE94189.1"/>
    <property type="molecule type" value="mRNA"/>
</dbReference>
<accession>Q1JUB5</accession>
<dbReference type="CDD" id="cd00096">
    <property type="entry name" value="Ig"/>
    <property type="match status" value="2"/>
</dbReference>
<dbReference type="SMART" id="SM00060">
    <property type="entry name" value="FN3"/>
    <property type="match status" value="6"/>
</dbReference>
<dbReference type="PANTHER" id="PTHR44170">
    <property type="entry name" value="PROTEIN SIDEKICK"/>
    <property type="match status" value="1"/>
</dbReference>
<reference evidence="8" key="1">
    <citation type="journal article" date="2006" name="Genes Cells">
        <title>Structure and function of primitive immunoglobulin superfamily neural cell adhesion molecules: a lesson from studies on planarian.</title>
        <authorList>
            <person name="Fusaoka E."/>
            <person name="Inoue T."/>
            <person name="Mineta K."/>
            <person name="Agata K."/>
            <person name="Takeuchi K."/>
        </authorList>
    </citation>
    <scope>NUCLEOTIDE SEQUENCE</scope>
    <source>
        <strain evidence="8">GI</strain>
    </source>
</reference>
<feature type="region of interest" description="Disordered" evidence="3">
    <location>
        <begin position="1971"/>
        <end position="2091"/>
    </location>
</feature>
<feature type="domain" description="Fibronectin type-III" evidence="7">
    <location>
        <begin position="1100"/>
        <end position="1223"/>
    </location>
</feature>
<protein>
    <submittedName>
        <fullName evidence="8">Down syndrome cell adhesion molecule</fullName>
    </submittedName>
</protein>
<feature type="signal peptide" evidence="5">
    <location>
        <begin position="1"/>
        <end position="23"/>
    </location>
</feature>
<keyword evidence="1" id="KW-0677">Repeat</keyword>
<evidence type="ECO:0000256" key="4">
    <source>
        <dbReference type="SAM" id="Phobius"/>
    </source>
</evidence>
<dbReference type="InterPro" id="IPR007110">
    <property type="entry name" value="Ig-like_dom"/>
</dbReference>
<keyword evidence="2" id="KW-1015">Disulfide bond</keyword>
<feature type="transmembrane region" description="Helical" evidence="4">
    <location>
        <begin position="1722"/>
        <end position="1745"/>
    </location>
</feature>
<keyword evidence="4" id="KW-0472">Membrane</keyword>
<dbReference type="InterPro" id="IPR013783">
    <property type="entry name" value="Ig-like_fold"/>
</dbReference>
<dbReference type="InterPro" id="IPR003961">
    <property type="entry name" value="FN3_dom"/>
</dbReference>
<evidence type="ECO:0000259" key="7">
    <source>
        <dbReference type="PROSITE" id="PS50853"/>
    </source>
</evidence>
<feature type="compositionally biased region" description="Polar residues" evidence="3">
    <location>
        <begin position="2058"/>
        <end position="2070"/>
    </location>
</feature>
<proteinExistence type="evidence at transcript level"/>
<dbReference type="PANTHER" id="PTHR44170:SF6">
    <property type="entry name" value="CONTACTIN"/>
    <property type="match status" value="1"/>
</dbReference>
<evidence type="ECO:0000256" key="3">
    <source>
        <dbReference type="SAM" id="MobiDB-lite"/>
    </source>
</evidence>
<feature type="region of interest" description="Disordered" evidence="3">
    <location>
        <begin position="1765"/>
        <end position="1848"/>
    </location>
</feature>
<dbReference type="GO" id="GO:0016020">
    <property type="term" value="C:membrane"/>
    <property type="evidence" value="ECO:0007669"/>
    <property type="project" value="UniProtKB-SubCell"/>
</dbReference>
<dbReference type="PROSITE" id="PS50835">
    <property type="entry name" value="IG_LIKE"/>
    <property type="match status" value="5"/>
</dbReference>